<sequence length="472" mass="51296">MIGWRGLVGLWRLFRTTAFKLAIAYFIIFGFGFTLVIEQVGENVRELVNQQIRQTIDADIKGLADQYGDGGLAQLVAVVERRSRAPGASIYLVTAPNGVAVAGNVLELPAGVLDQKTAVEIRYERLGEPNVKRRAIARVFTLPGGFRLLIGHDLEDRERLRHILGSALFTSLLWLLVIATFGGLFVARRLLQRVDAMSAKAATLLQGDLTGRLPLSGADDELDRLARNLNAMLDRIASLMEGIRQVSDNIAHDLRTPLTRLRNNAEQALQLEAGEEGARAALEQVIEEADGLIRIFNALLMIARAESHSSRENFTDLDASELVRDMAELYEPAAEEANIVLRVEAPQPAPIHGQRELIGQAMANLIDNALKYGAPDLPGAAADVAITSALTDDWVEIAVADRGPGIPATERERVQGRFVRLEASRSLPGSGLGLSLAAAVARLHDGVLRIEDNAPGLRVVLALPRRREGRGA</sequence>
<keyword evidence="15" id="KW-1185">Reference proteome</keyword>
<evidence type="ECO:0000256" key="11">
    <source>
        <dbReference type="SAM" id="Phobius"/>
    </source>
</evidence>
<keyword evidence="6 11" id="KW-0812">Transmembrane</keyword>
<dbReference type="SMART" id="SM00304">
    <property type="entry name" value="HAMP"/>
    <property type="match status" value="1"/>
</dbReference>
<dbReference type="Gene3D" id="3.30.565.10">
    <property type="entry name" value="Histidine kinase-like ATPase, C-terminal domain"/>
    <property type="match status" value="1"/>
</dbReference>
<dbReference type="InterPro" id="IPR003594">
    <property type="entry name" value="HATPase_dom"/>
</dbReference>
<evidence type="ECO:0000256" key="7">
    <source>
        <dbReference type="ARBA" id="ARBA00022777"/>
    </source>
</evidence>
<evidence type="ECO:0000256" key="2">
    <source>
        <dbReference type="ARBA" id="ARBA00004370"/>
    </source>
</evidence>
<gene>
    <name evidence="14" type="ORF">K2U94_08160</name>
</gene>
<dbReference type="Pfam" id="PF00512">
    <property type="entry name" value="HisKA"/>
    <property type="match status" value="1"/>
</dbReference>
<comment type="subcellular location">
    <subcellularLocation>
        <location evidence="2">Membrane</location>
    </subcellularLocation>
</comment>
<feature type="domain" description="HAMP" evidence="13">
    <location>
        <begin position="188"/>
        <end position="241"/>
    </location>
</feature>
<dbReference type="CDD" id="cd06225">
    <property type="entry name" value="HAMP"/>
    <property type="match status" value="1"/>
</dbReference>
<comment type="catalytic activity">
    <reaction evidence="1">
        <text>ATP + protein L-histidine = ADP + protein N-phospho-L-histidine.</text>
        <dbReference type="EC" id="2.7.13.3"/>
    </reaction>
</comment>
<evidence type="ECO:0000256" key="8">
    <source>
        <dbReference type="ARBA" id="ARBA00022989"/>
    </source>
</evidence>
<evidence type="ECO:0000259" key="12">
    <source>
        <dbReference type="PROSITE" id="PS50109"/>
    </source>
</evidence>
<dbReference type="SMART" id="SM00388">
    <property type="entry name" value="HisKA"/>
    <property type="match status" value="1"/>
</dbReference>
<proteinExistence type="predicted"/>
<keyword evidence="9" id="KW-0902">Two-component regulatory system</keyword>
<feature type="domain" description="Histidine kinase" evidence="12">
    <location>
        <begin position="249"/>
        <end position="467"/>
    </location>
</feature>
<name>A0ABS9Z5T3_9HYPH</name>
<evidence type="ECO:0000256" key="5">
    <source>
        <dbReference type="ARBA" id="ARBA00022679"/>
    </source>
</evidence>
<evidence type="ECO:0000256" key="10">
    <source>
        <dbReference type="ARBA" id="ARBA00023136"/>
    </source>
</evidence>
<dbReference type="Pfam" id="PF00672">
    <property type="entry name" value="HAMP"/>
    <property type="match status" value="1"/>
</dbReference>
<dbReference type="SUPFAM" id="SSF47384">
    <property type="entry name" value="Homodimeric domain of signal transducing histidine kinase"/>
    <property type="match status" value="1"/>
</dbReference>
<dbReference type="EMBL" id="JAIVFP010000001">
    <property type="protein sequence ID" value="MCI4682740.1"/>
    <property type="molecule type" value="Genomic_DNA"/>
</dbReference>
<evidence type="ECO:0000256" key="1">
    <source>
        <dbReference type="ARBA" id="ARBA00000085"/>
    </source>
</evidence>
<evidence type="ECO:0000313" key="14">
    <source>
        <dbReference type="EMBL" id="MCI4682740.1"/>
    </source>
</evidence>
<evidence type="ECO:0000313" key="15">
    <source>
        <dbReference type="Proteomes" id="UP001139104"/>
    </source>
</evidence>
<dbReference type="SUPFAM" id="SSF158472">
    <property type="entry name" value="HAMP domain-like"/>
    <property type="match status" value="1"/>
</dbReference>
<dbReference type="Gene3D" id="1.10.287.130">
    <property type="match status" value="1"/>
</dbReference>
<dbReference type="EC" id="2.7.13.3" evidence="3"/>
<dbReference type="RefSeq" id="WP_243066736.1">
    <property type="nucleotide sequence ID" value="NZ_JAIVFK010000042.1"/>
</dbReference>
<dbReference type="Proteomes" id="UP001139104">
    <property type="component" value="Unassembled WGS sequence"/>
</dbReference>
<comment type="caution">
    <text evidence="14">The sequence shown here is derived from an EMBL/GenBank/DDBJ whole genome shotgun (WGS) entry which is preliminary data.</text>
</comment>
<dbReference type="InterPro" id="IPR004358">
    <property type="entry name" value="Sig_transdc_His_kin-like_C"/>
</dbReference>
<dbReference type="CDD" id="cd00082">
    <property type="entry name" value="HisKA"/>
    <property type="match status" value="1"/>
</dbReference>
<accession>A0ABS9Z5T3</accession>
<dbReference type="PRINTS" id="PR00344">
    <property type="entry name" value="BCTRLSENSOR"/>
</dbReference>
<evidence type="ECO:0000256" key="3">
    <source>
        <dbReference type="ARBA" id="ARBA00012438"/>
    </source>
</evidence>
<dbReference type="InterPro" id="IPR003661">
    <property type="entry name" value="HisK_dim/P_dom"/>
</dbReference>
<feature type="transmembrane region" description="Helical" evidence="11">
    <location>
        <begin position="163"/>
        <end position="187"/>
    </location>
</feature>
<keyword evidence="8 11" id="KW-1133">Transmembrane helix</keyword>
<dbReference type="Gene3D" id="6.10.340.10">
    <property type="match status" value="1"/>
</dbReference>
<feature type="transmembrane region" description="Helical" evidence="11">
    <location>
        <begin position="18"/>
        <end position="37"/>
    </location>
</feature>
<reference evidence="14" key="1">
    <citation type="journal article" date="2022" name="ISME J.">
        <title>Identification of active gaseous-alkane degraders at natural gas seeps.</title>
        <authorList>
            <person name="Farhan Ul Haque M."/>
            <person name="Hernandez M."/>
            <person name="Crombie A.T."/>
            <person name="Murrell J.C."/>
        </authorList>
    </citation>
    <scope>NUCLEOTIDE SEQUENCE</scope>
    <source>
        <strain evidence="14">PC2</strain>
    </source>
</reference>
<dbReference type="CDD" id="cd00075">
    <property type="entry name" value="HATPase"/>
    <property type="match status" value="1"/>
</dbReference>
<evidence type="ECO:0000256" key="6">
    <source>
        <dbReference type="ARBA" id="ARBA00022692"/>
    </source>
</evidence>
<dbReference type="Pfam" id="PF02518">
    <property type="entry name" value="HATPase_c"/>
    <property type="match status" value="1"/>
</dbReference>
<keyword evidence="7" id="KW-0418">Kinase</keyword>
<dbReference type="SUPFAM" id="SSF55874">
    <property type="entry name" value="ATPase domain of HSP90 chaperone/DNA topoisomerase II/histidine kinase"/>
    <property type="match status" value="1"/>
</dbReference>
<keyword evidence="5" id="KW-0808">Transferase</keyword>
<keyword evidence="4" id="KW-0597">Phosphoprotein</keyword>
<dbReference type="PANTHER" id="PTHR45436">
    <property type="entry name" value="SENSOR HISTIDINE KINASE YKOH"/>
    <property type="match status" value="1"/>
</dbReference>
<protein>
    <recommendedName>
        <fullName evidence="3">histidine kinase</fullName>
        <ecNumber evidence="3">2.7.13.3</ecNumber>
    </recommendedName>
</protein>
<dbReference type="InterPro" id="IPR036890">
    <property type="entry name" value="HATPase_C_sf"/>
</dbReference>
<dbReference type="InterPro" id="IPR050428">
    <property type="entry name" value="TCS_sensor_his_kinase"/>
</dbReference>
<evidence type="ECO:0000256" key="4">
    <source>
        <dbReference type="ARBA" id="ARBA00022553"/>
    </source>
</evidence>
<dbReference type="SMART" id="SM00387">
    <property type="entry name" value="HATPase_c"/>
    <property type="match status" value="1"/>
</dbReference>
<evidence type="ECO:0000256" key="9">
    <source>
        <dbReference type="ARBA" id="ARBA00023012"/>
    </source>
</evidence>
<dbReference type="InterPro" id="IPR005467">
    <property type="entry name" value="His_kinase_dom"/>
</dbReference>
<dbReference type="PROSITE" id="PS50885">
    <property type="entry name" value="HAMP"/>
    <property type="match status" value="1"/>
</dbReference>
<dbReference type="InterPro" id="IPR003660">
    <property type="entry name" value="HAMP_dom"/>
</dbReference>
<keyword evidence="10 11" id="KW-0472">Membrane</keyword>
<evidence type="ECO:0000259" key="13">
    <source>
        <dbReference type="PROSITE" id="PS50885"/>
    </source>
</evidence>
<dbReference type="PANTHER" id="PTHR45436:SF8">
    <property type="entry name" value="HISTIDINE KINASE"/>
    <property type="match status" value="1"/>
</dbReference>
<dbReference type="InterPro" id="IPR036097">
    <property type="entry name" value="HisK_dim/P_sf"/>
</dbReference>
<dbReference type="PROSITE" id="PS50109">
    <property type="entry name" value="HIS_KIN"/>
    <property type="match status" value="1"/>
</dbReference>
<organism evidence="14 15">
    <name type="scientific">Candidatus Rhodoblastus alkanivorans</name>
    <dbReference type="NCBI Taxonomy" id="2954117"/>
    <lineage>
        <taxon>Bacteria</taxon>
        <taxon>Pseudomonadati</taxon>
        <taxon>Pseudomonadota</taxon>
        <taxon>Alphaproteobacteria</taxon>
        <taxon>Hyphomicrobiales</taxon>
        <taxon>Rhodoblastaceae</taxon>
        <taxon>Rhodoblastus</taxon>
    </lineage>
</organism>